<organism evidence="2 3">
    <name type="scientific">Tagetes erecta</name>
    <name type="common">African marigold</name>
    <dbReference type="NCBI Taxonomy" id="13708"/>
    <lineage>
        <taxon>Eukaryota</taxon>
        <taxon>Viridiplantae</taxon>
        <taxon>Streptophyta</taxon>
        <taxon>Embryophyta</taxon>
        <taxon>Tracheophyta</taxon>
        <taxon>Spermatophyta</taxon>
        <taxon>Magnoliopsida</taxon>
        <taxon>eudicotyledons</taxon>
        <taxon>Gunneridae</taxon>
        <taxon>Pentapetalae</taxon>
        <taxon>asterids</taxon>
        <taxon>campanulids</taxon>
        <taxon>Asterales</taxon>
        <taxon>Asteraceae</taxon>
        <taxon>Asteroideae</taxon>
        <taxon>Heliantheae alliance</taxon>
        <taxon>Tageteae</taxon>
        <taxon>Tagetes</taxon>
    </lineage>
</organism>
<proteinExistence type="predicted"/>
<sequence length="261" mass="30010">MNWRFPWDDDEKGDIEYALNDSDFVKQTLTDLIKALFYPRCRGMYTGWSNRKFLNDPHKDQVCPDFFEKVTRPFCFGTVDCYGDRPQILAMNDLSNVDHKLPVSVNINDRRNSIVTYNSYQTIMGVNSNGYRTMVDYKNCGKEKIIAMDDVKKNKSGSDDDNDGSTKSFDREKKNNVGSDGVKSLTIRGSCCSYTYTNYGLKELQDYIPLSPYECEQVVRAKLKHHQLKNLDKKTVWLQTKSSLKSVVVPTRVELLLLTAV</sequence>
<dbReference type="Proteomes" id="UP001229421">
    <property type="component" value="Unassembled WGS sequence"/>
</dbReference>
<gene>
    <name evidence="2" type="ORF">QVD17_17640</name>
</gene>
<protein>
    <submittedName>
        <fullName evidence="2">Uncharacterized protein</fullName>
    </submittedName>
</protein>
<evidence type="ECO:0000313" key="3">
    <source>
        <dbReference type="Proteomes" id="UP001229421"/>
    </source>
</evidence>
<reference evidence="2" key="1">
    <citation type="journal article" date="2023" name="bioRxiv">
        <title>Improved chromosome-level genome assembly for marigold (Tagetes erecta).</title>
        <authorList>
            <person name="Jiang F."/>
            <person name="Yuan L."/>
            <person name="Wang S."/>
            <person name="Wang H."/>
            <person name="Xu D."/>
            <person name="Wang A."/>
            <person name="Fan W."/>
        </authorList>
    </citation>
    <scope>NUCLEOTIDE SEQUENCE</scope>
    <source>
        <strain evidence="2">WSJ</strain>
        <tissue evidence="2">Leaf</tissue>
    </source>
</reference>
<dbReference type="EMBL" id="JAUHHV010000004">
    <property type="protein sequence ID" value="KAK1428800.1"/>
    <property type="molecule type" value="Genomic_DNA"/>
</dbReference>
<keyword evidence="3" id="KW-1185">Reference proteome</keyword>
<evidence type="ECO:0000313" key="2">
    <source>
        <dbReference type="EMBL" id="KAK1428800.1"/>
    </source>
</evidence>
<name>A0AAD8KZV4_TARER</name>
<accession>A0AAD8KZV4</accession>
<evidence type="ECO:0000256" key="1">
    <source>
        <dbReference type="SAM" id="MobiDB-lite"/>
    </source>
</evidence>
<comment type="caution">
    <text evidence="2">The sequence shown here is derived from an EMBL/GenBank/DDBJ whole genome shotgun (WGS) entry which is preliminary data.</text>
</comment>
<dbReference type="AlphaFoldDB" id="A0AAD8KZV4"/>
<feature type="region of interest" description="Disordered" evidence="1">
    <location>
        <begin position="151"/>
        <end position="176"/>
    </location>
</feature>